<evidence type="ECO:0000256" key="1">
    <source>
        <dbReference type="SAM" id="MobiDB-lite"/>
    </source>
</evidence>
<sequence length="190" mass="22012">MDGMRSDYRKSSTISQLNSLSQSLERSPSPKSSLMEPQTPKMLVSRQKQLNRKLAMAPKIKTKARRRIPIAFYQISNQTKFNPNRRATISNCGEQNEEVEANIDNNEHGNFDTIEMIKFYPYENKNHFDERFRNLHQTYQRYRSICRNLFGNEDFISSTNLIDISSDPSSPLSTPPAPRPQAINSTNFLF</sequence>
<accession>A0A834VGY6</accession>
<dbReference type="EnsemblMetazoa" id="SSS_6534s_mrna">
    <property type="protein sequence ID" value="KAF7493183.1"/>
    <property type="gene ID" value="SSS_6534"/>
</dbReference>
<evidence type="ECO:0000313" key="4">
    <source>
        <dbReference type="Proteomes" id="UP000070412"/>
    </source>
</evidence>
<reference evidence="4" key="1">
    <citation type="journal article" date="2020" name="PLoS Negl. Trop. Dis.">
        <title>High-quality nuclear genome for Sarcoptes scabiei-A critical resource for a neglected parasite.</title>
        <authorList>
            <person name="Korhonen P.K."/>
            <person name="Gasser R.B."/>
            <person name="Ma G."/>
            <person name="Wang T."/>
            <person name="Stroehlein A.J."/>
            <person name="Young N.D."/>
            <person name="Ang C.S."/>
            <person name="Fernando D.D."/>
            <person name="Lu H.C."/>
            <person name="Taylor S."/>
            <person name="Reynolds S.L."/>
            <person name="Mofiz E."/>
            <person name="Najaraj S.H."/>
            <person name="Gowda H."/>
            <person name="Madugundu A."/>
            <person name="Renuse S."/>
            <person name="Holt D."/>
            <person name="Pandey A."/>
            <person name="Papenfuss A.T."/>
            <person name="Fischer K."/>
        </authorList>
    </citation>
    <scope>NUCLEOTIDE SEQUENCE [LARGE SCALE GENOMIC DNA]</scope>
</reference>
<feature type="compositionally biased region" description="Basic and acidic residues" evidence="1">
    <location>
        <begin position="1"/>
        <end position="10"/>
    </location>
</feature>
<proteinExistence type="predicted"/>
<reference evidence="2" key="2">
    <citation type="submission" date="2020-01" db="EMBL/GenBank/DDBJ databases">
        <authorList>
            <person name="Korhonen P.K.K."/>
            <person name="Guangxu M.G."/>
            <person name="Wang T.W."/>
            <person name="Stroehlein A.J.S."/>
            <person name="Young N.D."/>
            <person name="Ang C.-S.A."/>
            <person name="Fernando D.W.F."/>
            <person name="Lu H.L."/>
            <person name="Taylor S.T."/>
            <person name="Ehtesham M.E.M."/>
            <person name="Najaraj S.H.N."/>
            <person name="Harsha G.H.G."/>
            <person name="Madugundu A.M."/>
            <person name="Renuse S.R."/>
            <person name="Holt D.H."/>
            <person name="Pandey A.P."/>
            <person name="Papenfuss A.P."/>
            <person name="Gasser R.B.G."/>
            <person name="Fischer K.F."/>
        </authorList>
    </citation>
    <scope>NUCLEOTIDE SEQUENCE</scope>
    <source>
        <strain evidence="2">SSS_KF_BRIS2020</strain>
    </source>
</reference>
<reference evidence="3" key="3">
    <citation type="submission" date="2022-06" db="UniProtKB">
        <authorList>
            <consortium name="EnsemblMetazoa"/>
        </authorList>
    </citation>
    <scope>IDENTIFICATION</scope>
</reference>
<name>A0A834VGY6_SARSC</name>
<dbReference type="EMBL" id="WVUK01000056">
    <property type="protein sequence ID" value="KAF7493183.1"/>
    <property type="molecule type" value="Genomic_DNA"/>
</dbReference>
<dbReference type="AlphaFoldDB" id="A0A834VGY6"/>
<keyword evidence="4" id="KW-1185">Reference proteome</keyword>
<protein>
    <submittedName>
        <fullName evidence="2 3">Uncharacterized protein</fullName>
    </submittedName>
</protein>
<gene>
    <name evidence="2" type="ORF">SSS_6534</name>
</gene>
<dbReference type="Proteomes" id="UP000070412">
    <property type="component" value="Unassembled WGS sequence"/>
</dbReference>
<feature type="region of interest" description="Disordered" evidence="1">
    <location>
        <begin position="1"/>
        <end position="40"/>
    </location>
</feature>
<evidence type="ECO:0000313" key="3">
    <source>
        <dbReference type="EnsemblMetazoa" id="KAF7493183.1"/>
    </source>
</evidence>
<evidence type="ECO:0000313" key="2">
    <source>
        <dbReference type="EMBL" id="KAF7493183.1"/>
    </source>
</evidence>
<feature type="compositionally biased region" description="Polar residues" evidence="1">
    <location>
        <begin position="11"/>
        <end position="36"/>
    </location>
</feature>
<organism evidence="2">
    <name type="scientific">Sarcoptes scabiei</name>
    <name type="common">Itch mite</name>
    <name type="synonym">Acarus scabiei</name>
    <dbReference type="NCBI Taxonomy" id="52283"/>
    <lineage>
        <taxon>Eukaryota</taxon>
        <taxon>Metazoa</taxon>
        <taxon>Ecdysozoa</taxon>
        <taxon>Arthropoda</taxon>
        <taxon>Chelicerata</taxon>
        <taxon>Arachnida</taxon>
        <taxon>Acari</taxon>
        <taxon>Acariformes</taxon>
        <taxon>Sarcoptiformes</taxon>
        <taxon>Astigmata</taxon>
        <taxon>Psoroptidia</taxon>
        <taxon>Sarcoptoidea</taxon>
        <taxon>Sarcoptidae</taxon>
        <taxon>Sarcoptinae</taxon>
        <taxon>Sarcoptes</taxon>
    </lineage>
</organism>